<dbReference type="Gene3D" id="3.40.50.360">
    <property type="match status" value="1"/>
</dbReference>
<dbReference type="InterPro" id="IPR029039">
    <property type="entry name" value="Flavoprotein-like_sf"/>
</dbReference>
<accession>A0A1M5RAZ6</accession>
<dbReference type="SUPFAM" id="SSF52218">
    <property type="entry name" value="Flavoproteins"/>
    <property type="match status" value="1"/>
</dbReference>
<sequence>MNTIVVYYSFTNNNEQLAKLLQEKLKCEILKIETVRRRTALSIFLDVLFQRKPAIRPHEMAMERYDRFIFVAPVWAGRMASPLRTFLYEEKNFIVRYSFITLCGGGQDNQRWRLEKELTAILETPPENVTELWIKEVLESKNMDPTKFTTAYRVESKDFERFADKINAFIK</sequence>
<proteinExistence type="predicted"/>
<organism evidence="1 2">
    <name type="scientific">Chryseolinea serpens</name>
    <dbReference type="NCBI Taxonomy" id="947013"/>
    <lineage>
        <taxon>Bacteria</taxon>
        <taxon>Pseudomonadati</taxon>
        <taxon>Bacteroidota</taxon>
        <taxon>Cytophagia</taxon>
        <taxon>Cytophagales</taxon>
        <taxon>Fulvivirgaceae</taxon>
        <taxon>Chryseolinea</taxon>
    </lineage>
</organism>
<dbReference type="AlphaFoldDB" id="A0A1M5RAZ6"/>
<evidence type="ECO:0000313" key="2">
    <source>
        <dbReference type="Proteomes" id="UP000184212"/>
    </source>
</evidence>
<evidence type="ECO:0000313" key="1">
    <source>
        <dbReference type="EMBL" id="SHH23504.1"/>
    </source>
</evidence>
<dbReference type="EMBL" id="FQWQ01000002">
    <property type="protein sequence ID" value="SHH23504.1"/>
    <property type="molecule type" value="Genomic_DNA"/>
</dbReference>
<dbReference type="STRING" id="947013.SAMN04488109_3293"/>
<gene>
    <name evidence="1" type="ORF">SAMN04488109_3293</name>
</gene>
<dbReference type="Proteomes" id="UP000184212">
    <property type="component" value="Unassembled WGS sequence"/>
</dbReference>
<reference evidence="1 2" key="1">
    <citation type="submission" date="2016-11" db="EMBL/GenBank/DDBJ databases">
        <authorList>
            <person name="Jaros S."/>
            <person name="Januszkiewicz K."/>
            <person name="Wedrychowicz H."/>
        </authorList>
    </citation>
    <scope>NUCLEOTIDE SEQUENCE [LARGE SCALE GENOMIC DNA]</scope>
    <source>
        <strain evidence="1 2">DSM 24574</strain>
    </source>
</reference>
<name>A0A1M5RAZ6_9BACT</name>
<dbReference type="RefSeq" id="WP_073136056.1">
    <property type="nucleotide sequence ID" value="NZ_FQWQ01000002.1"/>
</dbReference>
<dbReference type="OrthoDB" id="9806505at2"/>
<keyword evidence="2" id="KW-1185">Reference proteome</keyword>
<evidence type="ECO:0008006" key="3">
    <source>
        <dbReference type="Google" id="ProtNLM"/>
    </source>
</evidence>
<protein>
    <recommendedName>
        <fullName evidence="3">Flavodoxin domain-containing protein</fullName>
    </recommendedName>
</protein>